<dbReference type="RefSeq" id="WP_369273860.1">
    <property type="nucleotide sequence ID" value="NZ_CP163432.1"/>
</dbReference>
<dbReference type="InterPro" id="IPR006433">
    <property type="entry name" value="Prohead_protease"/>
</dbReference>
<dbReference type="AlphaFoldDB" id="A0AB39N5Q3"/>
<keyword evidence="3" id="KW-0378">Hydrolase</keyword>
<protein>
    <submittedName>
        <fullName evidence="5">HK97 family phage prohead protease</fullName>
    </submittedName>
</protein>
<dbReference type="Pfam" id="PF04586">
    <property type="entry name" value="Peptidase_S78"/>
    <property type="match status" value="1"/>
</dbReference>
<dbReference type="GO" id="GO:0008233">
    <property type="term" value="F:peptidase activity"/>
    <property type="evidence" value="ECO:0007669"/>
    <property type="project" value="UniProtKB-KW"/>
</dbReference>
<reference evidence="5" key="1">
    <citation type="submission" date="2024-07" db="EMBL/GenBank/DDBJ databases">
        <authorList>
            <person name="Yu S.T."/>
        </authorList>
    </citation>
    <scope>NUCLEOTIDE SEQUENCE</scope>
    <source>
        <strain evidence="5">R11</strain>
    </source>
</reference>
<gene>
    <name evidence="5" type="ORF">AB5J55_31560</name>
</gene>
<name>A0AB39N5Q3_9ACTN</name>
<sequence>MTAIQRFQTGGVEERLADQVTDRAGSGRTLSGYASVWNSPTLIREMGVQFREQVAPGAFAESLARRTPKIQYNHGRDPKVGTLPIGAMTAAREDTHGLYVEARLFTSEAAEAVREAIVAGAISGMSFAFRVTAEEWTDSKGRTVDAERAIDRLYRGEDMLRTLRAVELYEAGPVLQPAYESTSVGVRSSMALRPGERATYLRGLALRLGPAE</sequence>
<evidence type="ECO:0000256" key="2">
    <source>
        <dbReference type="ARBA" id="ARBA00022670"/>
    </source>
</evidence>
<dbReference type="EMBL" id="CP163432">
    <property type="protein sequence ID" value="XDQ13855.1"/>
    <property type="molecule type" value="Genomic_DNA"/>
</dbReference>
<evidence type="ECO:0000313" key="5">
    <source>
        <dbReference type="EMBL" id="XDQ13855.1"/>
    </source>
</evidence>
<evidence type="ECO:0000259" key="4">
    <source>
        <dbReference type="Pfam" id="PF04586"/>
    </source>
</evidence>
<keyword evidence="2 5" id="KW-0645">Protease</keyword>
<dbReference type="GO" id="GO:0006508">
    <property type="term" value="P:proteolysis"/>
    <property type="evidence" value="ECO:0007669"/>
    <property type="project" value="UniProtKB-KW"/>
</dbReference>
<organism evidence="5">
    <name type="scientific">Streptomyces sp. R11</name>
    <dbReference type="NCBI Taxonomy" id="3238625"/>
    <lineage>
        <taxon>Bacteria</taxon>
        <taxon>Bacillati</taxon>
        <taxon>Actinomycetota</taxon>
        <taxon>Actinomycetes</taxon>
        <taxon>Kitasatosporales</taxon>
        <taxon>Streptomycetaceae</taxon>
        <taxon>Streptomyces</taxon>
    </lineage>
</organism>
<evidence type="ECO:0000256" key="3">
    <source>
        <dbReference type="ARBA" id="ARBA00022801"/>
    </source>
</evidence>
<feature type="domain" description="Prohead serine protease" evidence="4">
    <location>
        <begin position="26"/>
        <end position="188"/>
    </location>
</feature>
<accession>A0AB39N5Q3</accession>
<dbReference type="InterPro" id="IPR054613">
    <property type="entry name" value="Peptidase_S78_dom"/>
</dbReference>
<dbReference type="NCBIfam" id="TIGR01543">
    <property type="entry name" value="proheadase_HK97"/>
    <property type="match status" value="1"/>
</dbReference>
<keyword evidence="1" id="KW-1188">Viral release from host cell</keyword>
<proteinExistence type="predicted"/>
<evidence type="ECO:0000256" key="1">
    <source>
        <dbReference type="ARBA" id="ARBA00022612"/>
    </source>
</evidence>